<accession>A0A9Q1BYE7</accession>
<dbReference type="EMBL" id="JAIZAY010000010">
    <property type="protein sequence ID" value="KAJ8035177.1"/>
    <property type="molecule type" value="Genomic_DNA"/>
</dbReference>
<evidence type="ECO:0000313" key="8">
    <source>
        <dbReference type="Proteomes" id="UP001152320"/>
    </source>
</evidence>
<name>A0A9Q1BYE7_HOLLE</name>
<keyword evidence="2 5" id="KW-0812">Transmembrane</keyword>
<dbReference type="Proteomes" id="UP001152320">
    <property type="component" value="Chromosome 10"/>
</dbReference>
<comment type="caution">
    <text evidence="7">The sequence shown here is derived from an EMBL/GenBank/DDBJ whole genome shotgun (WGS) entry which is preliminary data.</text>
</comment>
<evidence type="ECO:0000256" key="3">
    <source>
        <dbReference type="ARBA" id="ARBA00022989"/>
    </source>
</evidence>
<protein>
    <submittedName>
        <fullName evidence="7">Solute carrier family 35 member G1</fullName>
    </submittedName>
</protein>
<feature type="domain" description="EamA" evidence="6">
    <location>
        <begin position="3"/>
        <end position="108"/>
    </location>
</feature>
<dbReference type="SUPFAM" id="SSF103481">
    <property type="entry name" value="Multidrug resistance efflux transporter EmrE"/>
    <property type="match status" value="2"/>
</dbReference>
<evidence type="ECO:0000256" key="4">
    <source>
        <dbReference type="ARBA" id="ARBA00023136"/>
    </source>
</evidence>
<feature type="transmembrane region" description="Helical" evidence="5">
    <location>
        <begin position="245"/>
        <end position="264"/>
    </location>
</feature>
<feature type="domain" description="EamA" evidence="6">
    <location>
        <begin position="130"/>
        <end position="261"/>
    </location>
</feature>
<feature type="transmembrane region" description="Helical" evidence="5">
    <location>
        <begin position="6"/>
        <end position="26"/>
    </location>
</feature>
<organism evidence="7 8">
    <name type="scientific">Holothuria leucospilota</name>
    <name type="common">Black long sea cucumber</name>
    <name type="synonym">Mertensiothuria leucospilota</name>
    <dbReference type="NCBI Taxonomy" id="206669"/>
    <lineage>
        <taxon>Eukaryota</taxon>
        <taxon>Metazoa</taxon>
        <taxon>Echinodermata</taxon>
        <taxon>Eleutherozoa</taxon>
        <taxon>Echinozoa</taxon>
        <taxon>Holothuroidea</taxon>
        <taxon>Aspidochirotacea</taxon>
        <taxon>Aspidochirotida</taxon>
        <taxon>Holothuriidae</taxon>
        <taxon>Holothuria</taxon>
    </lineage>
</organism>
<gene>
    <name evidence="7" type="ORF">HOLleu_22318</name>
</gene>
<comment type="subcellular location">
    <subcellularLocation>
        <location evidence="1">Membrane</location>
        <topology evidence="1">Multi-pass membrane protein</topology>
    </subcellularLocation>
</comment>
<feature type="transmembrane region" description="Helical" evidence="5">
    <location>
        <begin position="38"/>
        <end position="61"/>
    </location>
</feature>
<dbReference type="PANTHER" id="PTHR22911:SF6">
    <property type="entry name" value="SOLUTE CARRIER FAMILY 35 MEMBER G1"/>
    <property type="match status" value="1"/>
</dbReference>
<evidence type="ECO:0000313" key="7">
    <source>
        <dbReference type="EMBL" id="KAJ8035177.1"/>
    </source>
</evidence>
<feature type="transmembrane region" description="Helical" evidence="5">
    <location>
        <begin position="92"/>
        <end position="109"/>
    </location>
</feature>
<feature type="transmembrane region" description="Helical" evidence="5">
    <location>
        <begin position="190"/>
        <end position="213"/>
    </location>
</feature>
<feature type="transmembrane region" description="Helical" evidence="5">
    <location>
        <begin position="161"/>
        <end position="184"/>
    </location>
</feature>
<evidence type="ECO:0000256" key="2">
    <source>
        <dbReference type="ARBA" id="ARBA00022692"/>
    </source>
</evidence>
<evidence type="ECO:0000256" key="1">
    <source>
        <dbReference type="ARBA" id="ARBA00004141"/>
    </source>
</evidence>
<keyword evidence="4 5" id="KW-0472">Membrane</keyword>
<dbReference type="Pfam" id="PF00892">
    <property type="entry name" value="EamA"/>
    <property type="match status" value="2"/>
</dbReference>
<evidence type="ECO:0000256" key="5">
    <source>
        <dbReference type="SAM" id="Phobius"/>
    </source>
</evidence>
<dbReference type="InterPro" id="IPR000620">
    <property type="entry name" value="EamA_dom"/>
</dbReference>
<feature type="transmembrane region" description="Helical" evidence="5">
    <location>
        <begin position="129"/>
        <end position="149"/>
    </location>
</feature>
<feature type="transmembrane region" description="Helical" evidence="5">
    <location>
        <begin position="220"/>
        <end position="239"/>
    </location>
</feature>
<dbReference type="OrthoDB" id="306876at2759"/>
<feature type="transmembrane region" description="Helical" evidence="5">
    <location>
        <begin position="67"/>
        <end position="85"/>
    </location>
</feature>
<keyword evidence="8" id="KW-1185">Reference proteome</keyword>
<reference evidence="7" key="1">
    <citation type="submission" date="2021-10" db="EMBL/GenBank/DDBJ databases">
        <title>Tropical sea cucumber genome reveals ecological adaptation and Cuvierian tubules defense mechanism.</title>
        <authorList>
            <person name="Chen T."/>
        </authorList>
    </citation>
    <scope>NUCLEOTIDE SEQUENCE</scope>
    <source>
        <strain evidence="7">Nanhai2018</strain>
        <tissue evidence="7">Muscle</tissue>
    </source>
</reference>
<evidence type="ECO:0000259" key="6">
    <source>
        <dbReference type="Pfam" id="PF00892"/>
    </source>
</evidence>
<dbReference type="InterPro" id="IPR037185">
    <property type="entry name" value="EmrE-like"/>
</dbReference>
<sequence length="279" mass="30695">MTVSPFQVVVTSMSVVIVTSLVLIIYKRIPPPSEVKQYIWFLPSGISIAFLNASNVFAVTYMGLADVVTILQLSVIFVGFFSWIILKEPPRVIDFIFAAIAIVNVVFATRPSFIFGQSNGDNHTNYDSLRGVTFALLSAPLIAIANVVVRKQSKLDIQPYISSFANALQSTLINLIVCIATQNWACPSRIDLLTLFAAGLSYTIVQISLYMAFSLESATVVSIILTVQIVIAFLWQFIFYRLVPIWTSALGGALVMVACIGSMVKRNKPIQNTQGTREL</sequence>
<dbReference type="GO" id="GO:0016020">
    <property type="term" value="C:membrane"/>
    <property type="evidence" value="ECO:0007669"/>
    <property type="project" value="UniProtKB-SubCell"/>
</dbReference>
<dbReference type="AlphaFoldDB" id="A0A9Q1BYE7"/>
<dbReference type="PANTHER" id="PTHR22911">
    <property type="entry name" value="ACYL-MALONYL CONDENSING ENZYME-RELATED"/>
    <property type="match status" value="1"/>
</dbReference>
<proteinExistence type="predicted"/>
<keyword evidence="3 5" id="KW-1133">Transmembrane helix</keyword>